<dbReference type="RefSeq" id="WP_002467480.1">
    <property type="nucleotide sequence ID" value="NZ_CABMFV010000017.1"/>
</dbReference>
<dbReference type="GO" id="GO:0004521">
    <property type="term" value="F:RNA endonuclease activity"/>
    <property type="evidence" value="ECO:0007669"/>
    <property type="project" value="TreeGrafter"/>
</dbReference>
<evidence type="ECO:0000313" key="9">
    <source>
        <dbReference type="Proteomes" id="UP000814367"/>
    </source>
</evidence>
<comment type="caution">
    <text evidence="7">The sequence shown here is derived from an EMBL/GenBank/DDBJ whole genome shotgun (WGS) entry which is preliminary data.</text>
</comment>
<evidence type="ECO:0000313" key="6">
    <source>
        <dbReference type="EMBL" id="MCG6226828.1"/>
    </source>
</evidence>
<dbReference type="Pfam" id="PF02452">
    <property type="entry name" value="PemK_toxin"/>
    <property type="match status" value="1"/>
</dbReference>
<dbReference type="PANTHER" id="PTHR33988:SF3">
    <property type="entry name" value="ENDORIBONUCLEASE TOXIN CHPB-RELATED"/>
    <property type="match status" value="1"/>
</dbReference>
<evidence type="ECO:0000313" key="7">
    <source>
        <dbReference type="EMBL" id="RGM27267.1"/>
    </source>
</evidence>
<dbReference type="InterPro" id="IPR011067">
    <property type="entry name" value="Plasmid_toxin/cell-grow_inhib"/>
</dbReference>
<reference evidence="6 9" key="2">
    <citation type="submission" date="2020-03" db="EMBL/GenBank/DDBJ databases">
        <title>Comparative genetics of Staphylococcus warneri persistents from caprine mastitis.</title>
        <authorList>
            <person name="Franca C.A."/>
            <person name="Rosa D.S."/>
            <person name="Silva A."/>
            <person name="Rodrigues D.L.N."/>
            <person name="Santos R.G."/>
            <person name="Castillo R.E.H."/>
            <person name="Moreira M.A.S."/>
            <person name="Lima M.C."/>
            <person name="Gouveia G.V."/>
            <person name="Gouveia J.J.S."/>
            <person name="Souza R.F.S."/>
            <person name="Bertram B."/>
            <person name="Azevedo V."/>
            <person name="Costa M."/>
        </authorList>
    </citation>
    <scope>NUCLEOTIDE SEQUENCE [LARGE SCALE GENOMIC DNA]</scope>
    <source>
        <strain evidence="6 9">Cap 9.2</strain>
    </source>
</reference>
<gene>
    <name evidence="7" type="ORF">DXC19_12965</name>
    <name evidence="6" type="ORF">G8J23_12720</name>
</gene>
<dbReference type="Proteomes" id="UP000261016">
    <property type="component" value="Unassembled WGS sequence"/>
</dbReference>
<dbReference type="AlphaFoldDB" id="A0A2V3Z928"/>
<dbReference type="GO" id="GO:0003677">
    <property type="term" value="F:DNA binding"/>
    <property type="evidence" value="ECO:0007669"/>
    <property type="project" value="InterPro"/>
</dbReference>
<evidence type="ECO:0000256" key="1">
    <source>
        <dbReference type="ARBA" id="ARBA00007521"/>
    </source>
</evidence>
<evidence type="ECO:0000256" key="3">
    <source>
        <dbReference type="ARBA" id="ARBA00022649"/>
    </source>
</evidence>
<proteinExistence type="inferred from homology"/>
<name>A0A2V3Z928_STAWA</name>
<sequence>MVNLYDVIKLDFNPVIGTEKGNYRPCLVISDTEFNKVSGFAWVIPITKRYDERYPTDVLVKTKNQHINGFIDCTQIKSVDIHARPYRYLDISTTEKVIEVNDRLKSLLNL</sequence>
<comment type="similarity">
    <text evidence="1">Belongs to the PemK/MazF family.</text>
</comment>
<dbReference type="EMBL" id="JAANHJ010000014">
    <property type="protein sequence ID" value="MCG6226828.1"/>
    <property type="molecule type" value="Genomic_DNA"/>
</dbReference>
<dbReference type="InterPro" id="IPR003477">
    <property type="entry name" value="PemK-like"/>
</dbReference>
<keyword evidence="9" id="KW-1185">Reference proteome</keyword>
<protein>
    <recommendedName>
        <fullName evidence="2">Endoribonuclease MazF</fullName>
    </recommendedName>
    <alternativeName>
        <fullName evidence="4">Toxin MazF</fullName>
    </alternativeName>
    <alternativeName>
        <fullName evidence="5">mRNA interferase MazF</fullName>
    </alternativeName>
</protein>
<organism evidence="7 8">
    <name type="scientific">Staphylococcus warneri</name>
    <dbReference type="NCBI Taxonomy" id="1292"/>
    <lineage>
        <taxon>Bacteria</taxon>
        <taxon>Bacillati</taxon>
        <taxon>Bacillota</taxon>
        <taxon>Bacilli</taxon>
        <taxon>Bacillales</taxon>
        <taxon>Staphylococcaceae</taxon>
        <taxon>Staphylococcus</taxon>
    </lineage>
</organism>
<reference evidence="7 8" key="1">
    <citation type="submission" date="2018-08" db="EMBL/GenBank/DDBJ databases">
        <title>A genome reference for cultivated species of the human gut microbiota.</title>
        <authorList>
            <person name="Zou Y."/>
            <person name="Xue W."/>
            <person name="Luo G."/>
        </authorList>
    </citation>
    <scope>NUCLEOTIDE SEQUENCE [LARGE SCALE GENOMIC DNA]</scope>
    <source>
        <strain evidence="7 8">OM08-17AT</strain>
    </source>
</reference>
<evidence type="ECO:0000313" key="8">
    <source>
        <dbReference type="Proteomes" id="UP000261016"/>
    </source>
</evidence>
<dbReference type="Proteomes" id="UP000814367">
    <property type="component" value="Unassembled WGS sequence"/>
</dbReference>
<dbReference type="PANTHER" id="PTHR33988">
    <property type="entry name" value="ENDORIBONUCLEASE MAZF-RELATED"/>
    <property type="match status" value="1"/>
</dbReference>
<dbReference type="EMBL" id="QSTD01000017">
    <property type="protein sequence ID" value="RGM27267.1"/>
    <property type="molecule type" value="Genomic_DNA"/>
</dbReference>
<evidence type="ECO:0000256" key="5">
    <source>
        <dbReference type="ARBA" id="ARBA00032054"/>
    </source>
</evidence>
<dbReference type="GO" id="GO:0006402">
    <property type="term" value="P:mRNA catabolic process"/>
    <property type="evidence" value="ECO:0007669"/>
    <property type="project" value="TreeGrafter"/>
</dbReference>
<dbReference type="GO" id="GO:0016075">
    <property type="term" value="P:rRNA catabolic process"/>
    <property type="evidence" value="ECO:0007669"/>
    <property type="project" value="TreeGrafter"/>
</dbReference>
<accession>A0A2V3Z928</accession>
<dbReference type="Gene3D" id="2.30.30.110">
    <property type="match status" value="1"/>
</dbReference>
<evidence type="ECO:0000256" key="2">
    <source>
        <dbReference type="ARBA" id="ARBA00019638"/>
    </source>
</evidence>
<keyword evidence="3" id="KW-1277">Toxin-antitoxin system</keyword>
<dbReference type="SUPFAM" id="SSF50118">
    <property type="entry name" value="Cell growth inhibitor/plasmid maintenance toxic component"/>
    <property type="match status" value="1"/>
</dbReference>
<evidence type="ECO:0000256" key="4">
    <source>
        <dbReference type="ARBA" id="ARBA00031226"/>
    </source>
</evidence>